<evidence type="ECO:0000259" key="1">
    <source>
        <dbReference type="Pfam" id="PF08588"/>
    </source>
</evidence>
<dbReference type="PANTHER" id="PTHR34826">
    <property type="entry name" value="UPF0590 PROTEIN C409.17C"/>
    <property type="match status" value="1"/>
</dbReference>
<proteinExistence type="predicted"/>
<dbReference type="PhylomeDB" id="A0A060T621"/>
<reference evidence="2" key="1">
    <citation type="submission" date="2014-02" db="EMBL/GenBank/DDBJ databases">
        <authorList>
            <person name="Genoscope - CEA"/>
        </authorList>
    </citation>
    <scope>NUCLEOTIDE SEQUENCE</scope>
    <source>
        <strain evidence="2">LS3</strain>
    </source>
</reference>
<dbReference type="EMBL" id="HG937692">
    <property type="protein sequence ID" value="CDP36418.1"/>
    <property type="molecule type" value="Genomic_DNA"/>
</dbReference>
<organism evidence="2">
    <name type="scientific">Blastobotrys adeninivorans</name>
    <name type="common">Yeast</name>
    <name type="synonym">Arxula adeninivorans</name>
    <dbReference type="NCBI Taxonomy" id="409370"/>
    <lineage>
        <taxon>Eukaryota</taxon>
        <taxon>Fungi</taxon>
        <taxon>Dikarya</taxon>
        <taxon>Ascomycota</taxon>
        <taxon>Saccharomycotina</taxon>
        <taxon>Dipodascomycetes</taxon>
        <taxon>Dipodascales</taxon>
        <taxon>Trichomonascaceae</taxon>
        <taxon>Blastobotrys</taxon>
    </lineage>
</organism>
<dbReference type="AlphaFoldDB" id="A0A060T621"/>
<dbReference type="PANTHER" id="PTHR34826:SF2">
    <property type="entry name" value="UPF0590 PROTEIN C409.17C"/>
    <property type="match status" value="1"/>
</dbReference>
<accession>A0A060T621</accession>
<reference evidence="2" key="2">
    <citation type="submission" date="2014-06" db="EMBL/GenBank/DDBJ databases">
        <title>The complete genome of Blastobotrys (Arxula) adeninivorans LS3 - a yeast of biotechnological interest.</title>
        <authorList>
            <person name="Kunze G."/>
            <person name="Gaillardin C."/>
            <person name="Czernicka M."/>
            <person name="Durrens P."/>
            <person name="Martin T."/>
            <person name="Boer E."/>
            <person name="Gabaldon T."/>
            <person name="Cruz J."/>
            <person name="Talla E."/>
            <person name="Marck C."/>
            <person name="Goffeau A."/>
            <person name="Barbe V."/>
            <person name="Baret P."/>
            <person name="Baronian K."/>
            <person name="Beier S."/>
            <person name="Bleykasten C."/>
            <person name="Bode R."/>
            <person name="Casaregola S."/>
            <person name="Despons L."/>
            <person name="Fairhead C."/>
            <person name="Giersberg M."/>
            <person name="Gierski P."/>
            <person name="Hahnel U."/>
            <person name="Hartmann A."/>
            <person name="Jankowska D."/>
            <person name="Jubin C."/>
            <person name="Jung P."/>
            <person name="Lafontaine I."/>
            <person name="Leh-Louis V."/>
            <person name="Lemaire M."/>
            <person name="Marcet-Houben M."/>
            <person name="Mascher M."/>
            <person name="Morel G."/>
            <person name="Richard G.-F."/>
            <person name="Riechen J."/>
            <person name="Sacerdot C."/>
            <person name="Sarkar A."/>
            <person name="Savel G."/>
            <person name="Schacherer J."/>
            <person name="Sherman D."/>
            <person name="Straub M.-L."/>
            <person name="Stein N."/>
            <person name="Thierry A."/>
            <person name="Trautwein-Schult A."/>
            <person name="Westhof E."/>
            <person name="Worch S."/>
            <person name="Dujon B."/>
            <person name="Souciet J.-L."/>
            <person name="Wincker P."/>
            <person name="Scholz U."/>
            <person name="Neuveglise N."/>
        </authorList>
    </citation>
    <scope>NUCLEOTIDE SEQUENCE</scope>
    <source>
        <strain evidence="2">LS3</strain>
    </source>
</reference>
<name>A0A060T621_BLAAD</name>
<feature type="domain" description="Domain of unknown function at the cortex 1" evidence="1">
    <location>
        <begin position="2"/>
        <end position="218"/>
    </location>
</feature>
<evidence type="ECO:0000313" key="2">
    <source>
        <dbReference type="EMBL" id="CDP36418.1"/>
    </source>
</evidence>
<dbReference type="InterPro" id="IPR013897">
    <property type="entry name" value="Duc1"/>
</dbReference>
<sequence>MLLVKVGSDYKSCDKECLVNQGEEYNVPIDTAVGPAKVAVRIANYNGKNQTDKYFELNGHQSDGVSIQFQITFTEDVNGDDVIWGNDFDKPIRDMLPYGTSIGLKILQWIDPTVDGDVYADEPYLYGKALGSIPSIQEKSAWGYIPRGQKLLNLDFSKPENRKQFTFKKGHTYQFDFYTPYLSLGSDLAVKLPGFELNVEKYCRSQPLRYVLKVKHKPLILVAFSPA</sequence>
<gene>
    <name evidence="2" type="ORF">GNLVRS02_ARAD1B12540g</name>
</gene>
<dbReference type="Pfam" id="PF08588">
    <property type="entry name" value="Duc1"/>
    <property type="match status" value="1"/>
</dbReference>
<protein>
    <submittedName>
        <fullName evidence="2">ARAD1B12540p</fullName>
    </submittedName>
</protein>